<dbReference type="GO" id="GO:0033969">
    <property type="term" value="F:gamma-glutamyl-gamma-aminobutyrate hydrolase activity"/>
    <property type="evidence" value="ECO:0007669"/>
    <property type="project" value="TreeGrafter"/>
</dbReference>
<proteinExistence type="predicted"/>
<dbReference type="EMBL" id="CM001022">
    <property type="protein sequence ID" value="EFQ24595.1"/>
    <property type="molecule type" value="Genomic_DNA"/>
</dbReference>
<dbReference type="PANTHER" id="PTHR43235:SF1">
    <property type="entry name" value="GLUTAMINE AMIDOTRANSFERASE PB2B2.05-RELATED"/>
    <property type="match status" value="1"/>
</dbReference>
<dbReference type="InterPro" id="IPR044668">
    <property type="entry name" value="PuuD-like"/>
</dbReference>
<dbReference type="RefSeq" id="WP_006301839.1">
    <property type="nucleotide sequence ID" value="NZ_CM001022.1"/>
</dbReference>
<dbReference type="Proteomes" id="UP000005096">
    <property type="component" value="Chromosome"/>
</dbReference>
<dbReference type="PROSITE" id="PS51273">
    <property type="entry name" value="GATASE_TYPE_1"/>
    <property type="match status" value="1"/>
</dbReference>
<protein>
    <submittedName>
        <fullName evidence="1">Peptidase C26</fullName>
    </submittedName>
</protein>
<dbReference type="InterPro" id="IPR029062">
    <property type="entry name" value="Class_I_gatase-like"/>
</dbReference>
<dbReference type="AlphaFoldDB" id="E3CZ00"/>
<dbReference type="OrthoDB" id="9813383at2"/>
<gene>
    <name evidence="1" type="ORF">Apau_2184</name>
</gene>
<keyword evidence="2" id="KW-1185">Reference proteome</keyword>
<sequence length="250" mass="26251">MKPLIAVSCHELDAPELARGMEALQGDRGATFMLLWELYAGIFDGVARAGGVPVSLSCTHGTEDALLAADRFDGFLLSGGADLDPARYGQAMGGSRNISPRRDAFEAALLEAALKRRKPVFAICRGLQLVNAVLGGTLIQDLASVGGPAAVHPICDFPSDKRVHRVDLEPGSLAASLLGPSFEANSLHHQGADRIGRGLRVTGRAPDGVVEALESTGSSFLLGVQWHPESLAAEDPAQQGLFDAFVRACS</sequence>
<evidence type="ECO:0000313" key="1">
    <source>
        <dbReference type="EMBL" id="EFQ24595.1"/>
    </source>
</evidence>
<dbReference type="Gene3D" id="3.40.50.880">
    <property type="match status" value="1"/>
</dbReference>
<reference evidence="1 2" key="1">
    <citation type="journal article" date="2010" name="Stand. Genomic Sci.">
        <title>Non-contiguous finished genome sequence of Aminomonas paucivorans type strain (GLU-3).</title>
        <authorList>
            <person name="Pitluck S."/>
            <person name="Yasawong M."/>
            <person name="Held B."/>
            <person name="Lapidus A."/>
            <person name="Nolan M."/>
            <person name="Copeland A."/>
            <person name="Lucas S."/>
            <person name="Del Rio T.G."/>
            <person name="Tice H."/>
            <person name="Cheng J.F."/>
            <person name="Chertkov O."/>
            <person name="Goodwin L."/>
            <person name="Tapia R."/>
            <person name="Han C."/>
            <person name="Liolios K."/>
            <person name="Ivanova N."/>
            <person name="Mavromatis K."/>
            <person name="Ovchinnikova G."/>
            <person name="Pati A."/>
            <person name="Chen A."/>
            <person name="Palaniappan K."/>
            <person name="Land M."/>
            <person name="Hauser L."/>
            <person name="Chang Y.J."/>
            <person name="Jeffries C.D."/>
            <person name="Pukall R."/>
            <person name="Spring S."/>
            <person name="Rohde M."/>
            <person name="Sikorski J."/>
            <person name="Goker M."/>
            <person name="Woyke T."/>
            <person name="Bristow J."/>
            <person name="Eisen J.A."/>
            <person name="Markowitz V."/>
            <person name="Hugenholtz P."/>
            <person name="Kyrpides N.C."/>
            <person name="Klenk H.P."/>
        </authorList>
    </citation>
    <scope>NUCLEOTIDE SEQUENCE [LARGE SCALE GENOMIC DNA]</scope>
    <source>
        <strain evidence="1 2">DSM 12260</strain>
    </source>
</reference>
<organism evidence="1 2">
    <name type="scientific">Aminomonas paucivorans DSM 12260</name>
    <dbReference type="NCBI Taxonomy" id="584708"/>
    <lineage>
        <taxon>Bacteria</taxon>
        <taxon>Thermotogati</taxon>
        <taxon>Synergistota</taxon>
        <taxon>Synergistia</taxon>
        <taxon>Synergistales</taxon>
        <taxon>Synergistaceae</taxon>
        <taxon>Aminomonas</taxon>
    </lineage>
</organism>
<dbReference type="HOGENOM" id="CLU_030756_4_0_0"/>
<accession>E3CZ00</accession>
<dbReference type="eggNOG" id="COG2071">
    <property type="taxonomic scope" value="Bacteria"/>
</dbReference>
<dbReference type="CDD" id="cd01745">
    <property type="entry name" value="GATase1_2"/>
    <property type="match status" value="1"/>
</dbReference>
<evidence type="ECO:0000313" key="2">
    <source>
        <dbReference type="Proteomes" id="UP000005096"/>
    </source>
</evidence>
<dbReference type="Pfam" id="PF07722">
    <property type="entry name" value="Peptidase_C26"/>
    <property type="match status" value="1"/>
</dbReference>
<name>E3CZ00_9BACT</name>
<dbReference type="GO" id="GO:0005829">
    <property type="term" value="C:cytosol"/>
    <property type="evidence" value="ECO:0007669"/>
    <property type="project" value="TreeGrafter"/>
</dbReference>
<dbReference type="PANTHER" id="PTHR43235">
    <property type="entry name" value="GLUTAMINE AMIDOTRANSFERASE PB2B2.05-RELATED"/>
    <property type="match status" value="1"/>
</dbReference>
<dbReference type="SUPFAM" id="SSF52317">
    <property type="entry name" value="Class I glutamine amidotransferase-like"/>
    <property type="match status" value="1"/>
</dbReference>
<dbReference type="GO" id="GO:0006598">
    <property type="term" value="P:polyamine catabolic process"/>
    <property type="evidence" value="ECO:0007669"/>
    <property type="project" value="TreeGrafter"/>
</dbReference>
<dbReference type="InterPro" id="IPR011697">
    <property type="entry name" value="Peptidase_C26"/>
</dbReference>
<dbReference type="PaxDb" id="584708-Apau_2184"/>
<dbReference type="STRING" id="584708.Apau_2184"/>